<feature type="transmembrane region" description="Helical" evidence="15">
    <location>
        <begin position="662"/>
        <end position="680"/>
    </location>
</feature>
<feature type="transmembrane region" description="Helical" evidence="15">
    <location>
        <begin position="362"/>
        <end position="381"/>
    </location>
</feature>
<name>A0AAE1E1Z5_9GAST</name>
<dbReference type="Pfam" id="PF03522">
    <property type="entry name" value="SLC12"/>
    <property type="match status" value="1"/>
</dbReference>
<dbReference type="GO" id="GO:0005886">
    <property type="term" value="C:plasma membrane"/>
    <property type="evidence" value="ECO:0007669"/>
    <property type="project" value="UniProtKB-SubCell"/>
</dbReference>
<evidence type="ECO:0000256" key="3">
    <source>
        <dbReference type="ARBA" id="ARBA00022448"/>
    </source>
</evidence>
<dbReference type="InterPro" id="IPR004841">
    <property type="entry name" value="AA-permease/SLC12A_dom"/>
</dbReference>
<comment type="caution">
    <text evidence="19">The sequence shown here is derived from an EMBL/GenBank/DDBJ whole genome shotgun (WGS) entry which is preliminary data.</text>
</comment>
<feature type="transmembrane region" description="Helical" evidence="15">
    <location>
        <begin position="577"/>
        <end position="600"/>
    </location>
</feature>
<keyword evidence="5 15" id="KW-0812">Transmembrane</keyword>
<dbReference type="PANTHER" id="PTHR11827">
    <property type="entry name" value="SOLUTE CARRIER FAMILY 12, CATION COTRANSPORTERS"/>
    <property type="match status" value="1"/>
</dbReference>
<feature type="region of interest" description="Disordered" evidence="14">
    <location>
        <begin position="915"/>
        <end position="989"/>
    </location>
</feature>
<evidence type="ECO:0000313" key="19">
    <source>
        <dbReference type="EMBL" id="KAK3791356.1"/>
    </source>
</evidence>
<dbReference type="Gene3D" id="1.20.1740.10">
    <property type="entry name" value="Amino acid/polyamine transporter I"/>
    <property type="match status" value="1"/>
</dbReference>
<dbReference type="InterPro" id="IPR013612">
    <property type="entry name" value="AA_permease_N"/>
</dbReference>
<feature type="transmembrane region" description="Helical" evidence="15">
    <location>
        <begin position="635"/>
        <end position="656"/>
    </location>
</feature>
<feature type="compositionally biased region" description="Polar residues" evidence="14">
    <location>
        <begin position="932"/>
        <end position="945"/>
    </location>
</feature>
<gene>
    <name evidence="19" type="ORF">RRG08_012538</name>
</gene>
<evidence type="ECO:0000259" key="16">
    <source>
        <dbReference type="Pfam" id="PF00324"/>
    </source>
</evidence>
<keyword evidence="7 15" id="KW-1133">Transmembrane helix</keyword>
<keyword evidence="11" id="KW-0325">Glycoprotein</keyword>
<protein>
    <recommendedName>
        <fullName evidence="21">Solute carrier family 12 member 2</fullName>
    </recommendedName>
</protein>
<evidence type="ECO:0000256" key="13">
    <source>
        <dbReference type="ARBA" id="ARBA00023214"/>
    </source>
</evidence>
<feature type="compositionally biased region" description="Acidic residues" evidence="14">
    <location>
        <begin position="952"/>
        <end position="965"/>
    </location>
</feature>
<dbReference type="GO" id="GO:0055078">
    <property type="term" value="P:sodium ion homeostasis"/>
    <property type="evidence" value="ECO:0007669"/>
    <property type="project" value="TreeGrafter"/>
</dbReference>
<evidence type="ECO:0000256" key="5">
    <source>
        <dbReference type="ARBA" id="ARBA00022692"/>
    </source>
</evidence>
<comment type="subcellular location">
    <subcellularLocation>
        <location evidence="1">Cell membrane</location>
        <topology evidence="1">Multi-pass membrane protein</topology>
    </subcellularLocation>
</comment>
<dbReference type="GO" id="GO:0008511">
    <property type="term" value="F:sodium:potassium:chloride symporter activity"/>
    <property type="evidence" value="ECO:0007669"/>
    <property type="project" value="TreeGrafter"/>
</dbReference>
<accession>A0AAE1E1Z5</accession>
<dbReference type="GO" id="GO:0055064">
    <property type="term" value="P:chloride ion homeostasis"/>
    <property type="evidence" value="ECO:0007669"/>
    <property type="project" value="TreeGrafter"/>
</dbReference>
<keyword evidence="4" id="KW-1003">Cell membrane</keyword>
<evidence type="ECO:0000259" key="18">
    <source>
        <dbReference type="Pfam" id="PF08403"/>
    </source>
</evidence>
<feature type="domain" description="Amino acid permease/ SLC12A" evidence="16">
    <location>
        <begin position="244"/>
        <end position="773"/>
    </location>
</feature>
<keyword evidence="9" id="KW-0406">Ion transport</keyword>
<feature type="compositionally biased region" description="Basic and acidic residues" evidence="14">
    <location>
        <begin position="78"/>
        <end position="89"/>
    </location>
</feature>
<dbReference type="InterPro" id="IPR004842">
    <property type="entry name" value="SLC12A_fam"/>
</dbReference>
<feature type="compositionally biased region" description="Basic and acidic residues" evidence="14">
    <location>
        <begin position="966"/>
        <end position="984"/>
    </location>
</feature>
<feature type="transmembrane region" description="Helical" evidence="15">
    <location>
        <begin position="390"/>
        <end position="409"/>
    </location>
</feature>
<proteinExistence type="inferred from homology"/>
<evidence type="ECO:0000256" key="11">
    <source>
        <dbReference type="ARBA" id="ARBA00023180"/>
    </source>
</evidence>
<dbReference type="EMBL" id="JAWDGP010001473">
    <property type="protein sequence ID" value="KAK3791356.1"/>
    <property type="molecule type" value="Genomic_DNA"/>
</dbReference>
<feature type="transmembrane region" description="Helical" evidence="15">
    <location>
        <begin position="318"/>
        <end position="342"/>
    </location>
</feature>
<evidence type="ECO:0000259" key="17">
    <source>
        <dbReference type="Pfam" id="PF03522"/>
    </source>
</evidence>
<evidence type="ECO:0000256" key="10">
    <source>
        <dbReference type="ARBA" id="ARBA00023136"/>
    </source>
</evidence>
<feature type="transmembrane region" description="Helical" evidence="15">
    <location>
        <begin position="701"/>
        <end position="730"/>
    </location>
</feature>
<evidence type="ECO:0000313" key="20">
    <source>
        <dbReference type="Proteomes" id="UP001283361"/>
    </source>
</evidence>
<feature type="transmembrane region" description="Helical" evidence="15">
    <location>
        <begin position="442"/>
        <end position="464"/>
    </location>
</feature>
<dbReference type="GO" id="GO:0055075">
    <property type="term" value="P:potassium ion homeostasis"/>
    <property type="evidence" value="ECO:0007669"/>
    <property type="project" value="TreeGrafter"/>
</dbReference>
<feature type="transmembrane region" description="Helical" evidence="15">
    <location>
        <begin position="476"/>
        <end position="497"/>
    </location>
</feature>
<dbReference type="AlphaFoldDB" id="A0AAE1E1Z5"/>
<evidence type="ECO:0000256" key="14">
    <source>
        <dbReference type="SAM" id="MobiDB-lite"/>
    </source>
</evidence>
<evidence type="ECO:0000256" key="2">
    <source>
        <dbReference type="ARBA" id="ARBA00010593"/>
    </source>
</evidence>
<keyword evidence="6" id="KW-0769">Symport</keyword>
<keyword evidence="20" id="KW-1185">Reference proteome</keyword>
<evidence type="ECO:0000256" key="6">
    <source>
        <dbReference type="ARBA" id="ARBA00022847"/>
    </source>
</evidence>
<sequence length="1218" mass="134945">MTQHDNGYRCLWSIALVPLHSLNGAIFQHDELDLKRKNHFVRIDQTSRNMELKAMDANPNGGGDMKKSASSRFQVARVDTKENQGKENGADVQSKPNNQRKKSFEFRMKSHDLPKIEIGAKSASSEGPLSIGPESPNATTFSLSGDSLRSRSSVDGYNKTHCVMNTMEALPCVDHYRNVFSATGGGNLKARPTLAELHEERDDEEIRANKKEPVKIYDGISQGSPNHTDNIQIVSAVRFGWIQGVLIRCVLNIFGVMLFIRLSWVVGNAGILQASIIVLLSGVVTTITAISMTAICTNGEVKGGGAYYMISRSLGPECGGAIGLIFSVANTVAVAMYIVGFAETVRDILVRYDCLMIDEINDIRIIGSITVAILLAIALVGMDWEARAQVILLGLLILAIINYFIGLFIPPTNKQMSQGFFGIKGEILEINLHSGYEQGESFFSVFSVFFPAATGILAGANISGDLKDASKSIPKGTFLAILITTLVYLFMAIFLGASVQREANGIILASVTEVVNVSGMVGPSTTTPGLGASVAGADPVFTERDYSYTREFVGNCSLVSHGCKYGLLHSYQAVEMVAAWGPLVLAGIFSATLSSALASLMSAPKVFQALCKDKIFPFLVYFGVGYGPSDSPRRAFILCFFIAFGFQMIADLNLIAPLISNFFLMSYALINFSCFDASIARSPGWRPSFRFYNKWLSFCGSILCIVVMFIINWITALITFGCVGSLFLYIHHRKPDVNWGSSTQAHVYRNVLQSALKLIRTGEHIKNFRPQILVLSGEPDTRPALVDFCTHITKKMGLMVCGNIIIGGQSENLRKLQTEAPYTYFRKRHIKSFYSATTAPSLQLGAQSLMQNVGVGKFRPNLLILGFKSKWQTDRPETVQQYLGIIHDAFDLKYGVGILRVKEGFGLDIETNTTVFDTNLGDDGSDDESPRETNNGILNQVSRSEQQSKEVTEDEEERDDNDEERDVEKSLTPKKKGGGDEKSKPTMLRPQLTELDEEDHGDKSVEPQANNPLLLKKLNTQVLKTMNKFRNKEQGTIDVWWLFDDGGLTLLLPYILTTKAIWRGCRLRVFAAGTKSGDLGYEQRQLATLLAKFRIDCKDMTVLPEINKKPSEESVKLFNSYLSKWRLEKGETKEKFPWKTTDDELELVKEKTQRQIRLRELLLERSSSASLIVMTLPMPRKGTCAAGLYMCWIDTLTRDMPPILLVRGNQESVLTFYS</sequence>
<evidence type="ECO:0008006" key="21">
    <source>
        <dbReference type="Google" id="ProtNLM"/>
    </source>
</evidence>
<dbReference type="PANTHER" id="PTHR11827:SF103">
    <property type="entry name" value="SODIUM CHLORIDE COTRANSPORTER 69, ISOFORM E"/>
    <property type="match status" value="1"/>
</dbReference>
<evidence type="ECO:0000256" key="1">
    <source>
        <dbReference type="ARBA" id="ARBA00004651"/>
    </source>
</evidence>
<feature type="region of interest" description="Disordered" evidence="14">
    <location>
        <begin position="78"/>
        <end position="101"/>
    </location>
</feature>
<keyword evidence="3" id="KW-0813">Transport</keyword>
<keyword evidence="8" id="KW-0915">Sodium</keyword>
<evidence type="ECO:0000256" key="8">
    <source>
        <dbReference type="ARBA" id="ARBA00023053"/>
    </source>
</evidence>
<keyword evidence="12" id="KW-0739">Sodium transport</keyword>
<dbReference type="Pfam" id="PF00324">
    <property type="entry name" value="AA_permease"/>
    <property type="match status" value="1"/>
</dbReference>
<dbReference type="Proteomes" id="UP001283361">
    <property type="component" value="Unassembled WGS sequence"/>
</dbReference>
<dbReference type="GO" id="GO:1990573">
    <property type="term" value="P:potassium ion import across plasma membrane"/>
    <property type="evidence" value="ECO:0007669"/>
    <property type="project" value="TreeGrafter"/>
</dbReference>
<feature type="region of interest" description="Disordered" evidence="14">
    <location>
        <begin position="121"/>
        <end position="150"/>
    </location>
</feature>
<reference evidence="19" key="1">
    <citation type="journal article" date="2023" name="G3 (Bethesda)">
        <title>A reference genome for the long-term kleptoplast-retaining sea slug Elysia crispata morphotype clarki.</title>
        <authorList>
            <person name="Eastman K.E."/>
            <person name="Pendleton A.L."/>
            <person name="Shaikh M.A."/>
            <person name="Suttiyut T."/>
            <person name="Ogas R."/>
            <person name="Tomko P."/>
            <person name="Gavelis G."/>
            <person name="Widhalm J.R."/>
            <person name="Wisecaver J.H."/>
        </authorList>
    </citation>
    <scope>NUCLEOTIDE SEQUENCE</scope>
    <source>
        <strain evidence="19">ECLA1</strain>
    </source>
</reference>
<evidence type="ECO:0000256" key="9">
    <source>
        <dbReference type="ARBA" id="ARBA00023065"/>
    </source>
</evidence>
<dbReference type="InterPro" id="IPR018491">
    <property type="entry name" value="SLC12_C"/>
</dbReference>
<feature type="domain" description="Amino acid permease N-terminal" evidence="18">
    <location>
        <begin position="165"/>
        <end position="204"/>
    </location>
</feature>
<evidence type="ECO:0000256" key="15">
    <source>
        <dbReference type="SAM" id="Phobius"/>
    </source>
</evidence>
<evidence type="ECO:0000256" key="7">
    <source>
        <dbReference type="ARBA" id="ARBA00022989"/>
    </source>
</evidence>
<dbReference type="GO" id="GO:0006884">
    <property type="term" value="P:cell volume homeostasis"/>
    <property type="evidence" value="ECO:0007669"/>
    <property type="project" value="TreeGrafter"/>
</dbReference>
<feature type="transmembrane region" description="Helical" evidence="15">
    <location>
        <begin position="245"/>
        <end position="264"/>
    </location>
</feature>
<evidence type="ECO:0000256" key="4">
    <source>
        <dbReference type="ARBA" id="ARBA00022475"/>
    </source>
</evidence>
<feature type="transmembrane region" description="Helical" evidence="15">
    <location>
        <begin position="270"/>
        <end position="297"/>
    </location>
</feature>
<dbReference type="Pfam" id="PF08403">
    <property type="entry name" value="AA_permease_N"/>
    <property type="match status" value="1"/>
</dbReference>
<organism evidence="19 20">
    <name type="scientific">Elysia crispata</name>
    <name type="common">lettuce slug</name>
    <dbReference type="NCBI Taxonomy" id="231223"/>
    <lineage>
        <taxon>Eukaryota</taxon>
        <taxon>Metazoa</taxon>
        <taxon>Spiralia</taxon>
        <taxon>Lophotrochozoa</taxon>
        <taxon>Mollusca</taxon>
        <taxon>Gastropoda</taxon>
        <taxon>Heterobranchia</taxon>
        <taxon>Euthyneura</taxon>
        <taxon>Panpulmonata</taxon>
        <taxon>Sacoglossa</taxon>
        <taxon>Placobranchoidea</taxon>
        <taxon>Plakobranchidae</taxon>
        <taxon>Elysia</taxon>
    </lineage>
</organism>
<keyword evidence="10 15" id="KW-0472">Membrane</keyword>
<feature type="domain" description="SLC12A transporter C-terminal" evidence="17">
    <location>
        <begin position="782"/>
        <end position="1218"/>
    </location>
</feature>
<keyword evidence="13" id="KW-0868">Chloride</keyword>
<comment type="similarity">
    <text evidence="2">Belongs to the SLC12A transporter family.</text>
</comment>
<evidence type="ECO:0000256" key="12">
    <source>
        <dbReference type="ARBA" id="ARBA00023201"/>
    </source>
</evidence>
<dbReference type="NCBIfam" id="TIGR00930">
    <property type="entry name" value="2a30"/>
    <property type="match status" value="1"/>
</dbReference>